<dbReference type="AlphaFoldDB" id="A0A1V3NC38"/>
<dbReference type="SUPFAM" id="SSF54637">
    <property type="entry name" value="Thioesterase/thiol ester dehydrase-isomerase"/>
    <property type="match status" value="1"/>
</dbReference>
<organism evidence="3 4">
    <name type="scientific">Thioalkalivibrio denitrificans</name>
    <dbReference type="NCBI Taxonomy" id="108003"/>
    <lineage>
        <taxon>Bacteria</taxon>
        <taxon>Pseudomonadati</taxon>
        <taxon>Pseudomonadota</taxon>
        <taxon>Gammaproteobacteria</taxon>
        <taxon>Chromatiales</taxon>
        <taxon>Ectothiorhodospiraceae</taxon>
        <taxon>Thioalkalivibrio</taxon>
    </lineage>
</organism>
<dbReference type="RefSeq" id="WP_077279872.1">
    <property type="nucleotide sequence ID" value="NZ_MVBK01000099.1"/>
</dbReference>
<dbReference type="Pfam" id="PF03061">
    <property type="entry name" value="4HBT"/>
    <property type="match status" value="1"/>
</dbReference>
<dbReference type="InterPro" id="IPR029069">
    <property type="entry name" value="HotDog_dom_sf"/>
</dbReference>
<protein>
    <submittedName>
        <fullName evidence="3">Thioesterase</fullName>
    </submittedName>
</protein>
<evidence type="ECO:0000313" key="4">
    <source>
        <dbReference type="Proteomes" id="UP000189462"/>
    </source>
</evidence>
<dbReference type="Gene3D" id="3.10.129.10">
    <property type="entry name" value="Hotdog Thioesterase"/>
    <property type="match status" value="1"/>
</dbReference>
<gene>
    <name evidence="3" type="ORF">B1C78_14485</name>
</gene>
<dbReference type="STRING" id="108003.B1C78_14485"/>
<dbReference type="InterPro" id="IPR052723">
    <property type="entry name" value="Acyl-CoA_thioesterase_PaaI"/>
</dbReference>
<reference evidence="3 4" key="1">
    <citation type="submission" date="2017-02" db="EMBL/GenBank/DDBJ databases">
        <title>Genomic diversity within the haloalkaliphilic genus Thioalkalivibrio.</title>
        <authorList>
            <person name="Ahn A.-C."/>
            <person name="Meier-Kolthoff J."/>
            <person name="Overmars L."/>
            <person name="Richter M."/>
            <person name="Woyke T."/>
            <person name="Sorokin D.Y."/>
            <person name="Muyzer G."/>
        </authorList>
    </citation>
    <scope>NUCLEOTIDE SEQUENCE [LARGE SCALE GENOMIC DNA]</scope>
    <source>
        <strain evidence="3 4">ALJD</strain>
    </source>
</reference>
<evidence type="ECO:0000256" key="1">
    <source>
        <dbReference type="ARBA" id="ARBA00022801"/>
    </source>
</evidence>
<dbReference type="PANTHER" id="PTHR42856">
    <property type="entry name" value="ACYL-COENZYME A THIOESTERASE PAAI"/>
    <property type="match status" value="1"/>
</dbReference>
<dbReference type="NCBIfam" id="TIGR00369">
    <property type="entry name" value="unchar_dom_1"/>
    <property type="match status" value="1"/>
</dbReference>
<name>A0A1V3NC38_9GAMM</name>
<keyword evidence="4" id="KW-1185">Reference proteome</keyword>
<feature type="domain" description="Thioesterase" evidence="2">
    <location>
        <begin position="64"/>
        <end position="138"/>
    </location>
</feature>
<dbReference type="EMBL" id="MVBK01000099">
    <property type="protein sequence ID" value="OOG22640.1"/>
    <property type="molecule type" value="Genomic_DNA"/>
</dbReference>
<sequence length="172" mass="18382">MTAKLTALEFLQRQIDGTLPADASCDLKYPTAISQLLGFRIASIDKGYACLEMDADAAIHGNQQGTVHGGLLSELADAAIGTAHSTLVEEGESFTSIDLRINFFRPVWKSMLTATARAVRQGRTISHYQCEIVGDGAKLVALASGTIMPLRDSAAKGWGHSADLPPTIRTRP</sequence>
<comment type="caution">
    <text evidence="3">The sequence shown here is derived from an EMBL/GenBank/DDBJ whole genome shotgun (WGS) entry which is preliminary data.</text>
</comment>
<dbReference type="CDD" id="cd03443">
    <property type="entry name" value="PaaI_thioesterase"/>
    <property type="match status" value="1"/>
</dbReference>
<evidence type="ECO:0000313" key="3">
    <source>
        <dbReference type="EMBL" id="OOG22640.1"/>
    </source>
</evidence>
<dbReference type="InterPro" id="IPR003736">
    <property type="entry name" value="PAAI_dom"/>
</dbReference>
<evidence type="ECO:0000259" key="2">
    <source>
        <dbReference type="Pfam" id="PF03061"/>
    </source>
</evidence>
<dbReference type="PANTHER" id="PTHR42856:SF1">
    <property type="entry name" value="ACYL-COENZYME A THIOESTERASE PAAI"/>
    <property type="match status" value="1"/>
</dbReference>
<dbReference type="Proteomes" id="UP000189462">
    <property type="component" value="Unassembled WGS sequence"/>
</dbReference>
<dbReference type="InterPro" id="IPR006683">
    <property type="entry name" value="Thioestr_dom"/>
</dbReference>
<keyword evidence="1" id="KW-0378">Hydrolase</keyword>
<dbReference type="OrthoDB" id="9813158at2"/>
<dbReference type="GO" id="GO:0016289">
    <property type="term" value="F:acyl-CoA hydrolase activity"/>
    <property type="evidence" value="ECO:0007669"/>
    <property type="project" value="UniProtKB-ARBA"/>
</dbReference>
<proteinExistence type="predicted"/>
<accession>A0A1V3NC38</accession>